<protein>
    <submittedName>
        <fullName evidence="2">UV radiation resistance-associated gene protein</fullName>
    </submittedName>
</protein>
<accession>F1KXX1</accession>
<sequence>MQQQGAAGILVSGDDARTSCSNMGKAKVPSYSRASWCRLREVCRVLQETQQRVIKQKDELDALLHMDAAYRDSVSAVQAQTIMLRSLESSVERAKCRLMTVRMKLICVHDEKRLKEAEHEERIEEIAKVEDDVRRRTETVSAMRETISYTASQLVLRQRRMLNDLMDIYVIDVKGLPENRLSPLPCVCLPAVTIAGLHLPDAITSIGHAETEMTSALGHVVHVLNLISQILNVPLRFPMNFFASRSTVINPVTAEIFPLYSSSKNRDKFEEALHYLNRNVGQLRFDCGLTTRNIGRTLGNLHDLLMHLTVADSGAVVPGESLISRPFAVSTARSAESVFLSMTQRARRESESKTVMLNRIDIPIKYSRPPSVGSQSSVLFDSSAIAALTLANASESTVKDDKSDDINGSLVY</sequence>
<name>F1KXX1_ASCSU</name>
<dbReference type="PANTHER" id="PTHR15157">
    <property type="entry name" value="UV RADIATION RESISTANCE-ASSOCIATED GENE PROTEIN"/>
    <property type="match status" value="1"/>
</dbReference>
<dbReference type="GO" id="GO:0035493">
    <property type="term" value="P:SNARE complex assembly"/>
    <property type="evidence" value="ECO:0007669"/>
    <property type="project" value="TreeGrafter"/>
</dbReference>
<organism evidence="2">
    <name type="scientific">Ascaris suum</name>
    <name type="common">Pig roundworm</name>
    <name type="synonym">Ascaris lumbricoides</name>
    <dbReference type="NCBI Taxonomy" id="6253"/>
    <lineage>
        <taxon>Eukaryota</taxon>
        <taxon>Metazoa</taxon>
        <taxon>Ecdysozoa</taxon>
        <taxon>Nematoda</taxon>
        <taxon>Chromadorea</taxon>
        <taxon>Rhabditida</taxon>
        <taxon>Spirurina</taxon>
        <taxon>Ascaridomorpha</taxon>
        <taxon>Ascaridoidea</taxon>
        <taxon>Ascarididae</taxon>
        <taxon>Ascaris</taxon>
    </lineage>
</organism>
<dbReference type="AlphaFoldDB" id="F1KXX1"/>
<evidence type="ECO:0000256" key="1">
    <source>
        <dbReference type="ARBA" id="ARBA00023054"/>
    </source>
</evidence>
<evidence type="ECO:0000313" key="2">
    <source>
        <dbReference type="EMBL" id="ADY42725.1"/>
    </source>
</evidence>
<proteinExistence type="evidence at transcript level"/>
<reference evidence="2" key="1">
    <citation type="journal article" date="2011" name="Genome Res.">
        <title>Deep small RNA sequencing from the nematode Ascaris reveals conservation, functional diversification, and novel developmental profiles.</title>
        <authorList>
            <person name="Wang J."/>
            <person name="Czech B."/>
            <person name="Crunk A."/>
            <person name="Wallace A."/>
            <person name="Mitreva M."/>
            <person name="Hannon G.J."/>
            <person name="Davis R.E."/>
        </authorList>
    </citation>
    <scope>NUCLEOTIDE SEQUENCE</scope>
</reference>
<dbReference type="GO" id="GO:0000149">
    <property type="term" value="F:SNARE binding"/>
    <property type="evidence" value="ECO:0007669"/>
    <property type="project" value="TreeGrafter"/>
</dbReference>
<keyword evidence="1" id="KW-0175">Coiled coil</keyword>
<dbReference type="EMBL" id="JI167745">
    <property type="protein sequence ID" value="ADY42725.1"/>
    <property type="molecule type" value="mRNA"/>
</dbReference>
<dbReference type="PANTHER" id="PTHR15157:SF5">
    <property type="entry name" value="UV RADIATION RESISTANCE-ASSOCIATED GENE PROTEIN"/>
    <property type="match status" value="1"/>
</dbReference>
<dbReference type="GO" id="GO:0000323">
    <property type="term" value="C:lytic vacuole"/>
    <property type="evidence" value="ECO:0007669"/>
    <property type="project" value="TreeGrafter"/>
</dbReference>
<dbReference type="GO" id="GO:0005768">
    <property type="term" value="C:endosome"/>
    <property type="evidence" value="ECO:0007669"/>
    <property type="project" value="TreeGrafter"/>
</dbReference>